<dbReference type="HOGENOM" id="CLU_2908542_0_0_1"/>
<evidence type="ECO:0000313" key="2">
    <source>
        <dbReference type="Proteomes" id="UP000011115"/>
    </source>
</evidence>
<organism evidence="1 2">
    <name type="scientific">Solanum tuberosum</name>
    <name type="common">Potato</name>
    <dbReference type="NCBI Taxonomy" id="4113"/>
    <lineage>
        <taxon>Eukaryota</taxon>
        <taxon>Viridiplantae</taxon>
        <taxon>Streptophyta</taxon>
        <taxon>Embryophyta</taxon>
        <taxon>Tracheophyta</taxon>
        <taxon>Spermatophyta</taxon>
        <taxon>Magnoliopsida</taxon>
        <taxon>eudicotyledons</taxon>
        <taxon>Gunneridae</taxon>
        <taxon>Pentapetalae</taxon>
        <taxon>asterids</taxon>
        <taxon>lamiids</taxon>
        <taxon>Solanales</taxon>
        <taxon>Solanaceae</taxon>
        <taxon>Solanoideae</taxon>
        <taxon>Solaneae</taxon>
        <taxon>Solanum</taxon>
    </lineage>
</organism>
<dbReference type="OrthoDB" id="185373at2759"/>
<dbReference type="AlphaFoldDB" id="M1D5Y5"/>
<reference evidence="2" key="1">
    <citation type="journal article" date="2011" name="Nature">
        <title>Genome sequence and analysis of the tuber crop potato.</title>
        <authorList>
            <consortium name="The Potato Genome Sequencing Consortium"/>
        </authorList>
    </citation>
    <scope>NUCLEOTIDE SEQUENCE [LARGE SCALE GENOMIC DNA]</scope>
    <source>
        <strain evidence="2">cv. DM1-3 516 R44</strain>
    </source>
</reference>
<keyword evidence="2" id="KW-1185">Reference proteome</keyword>
<name>M1D5Y5_SOLTU</name>
<sequence>MLAKIAAAICKHEASGAKTFIGREMHPSHGKTNILQQDLLDTEKSILQQLQRVSAKQVESAI</sequence>
<dbReference type="Gramene" id="PGSC0003DMT400082445">
    <property type="protein sequence ID" value="PGSC0003DMT400082445"/>
    <property type="gene ID" value="PGSC0003DMG400032545"/>
</dbReference>
<gene>
    <name evidence="1" type="primary">LOC102594158</name>
</gene>
<evidence type="ECO:0000313" key="1">
    <source>
        <dbReference type="EnsemblPlants" id="PGSC0003DMT400082445"/>
    </source>
</evidence>
<reference evidence="1" key="2">
    <citation type="submission" date="2015-06" db="UniProtKB">
        <authorList>
            <consortium name="EnsemblPlants"/>
        </authorList>
    </citation>
    <scope>IDENTIFICATION</scope>
    <source>
        <strain evidence="1">DM1-3 516 R44</strain>
    </source>
</reference>
<accession>M1D5Y5</accession>
<dbReference type="Proteomes" id="UP000011115">
    <property type="component" value="Unassembled WGS sequence"/>
</dbReference>
<dbReference type="ExpressionAtlas" id="M1D5Y5">
    <property type="expression patterns" value="baseline"/>
</dbReference>
<protein>
    <submittedName>
        <fullName evidence="1">Pentatricopeptide repeat-containing protein, mitochondrial</fullName>
    </submittedName>
</protein>
<dbReference type="EnsemblPlants" id="PGSC0003DMT400082445">
    <property type="protein sequence ID" value="PGSC0003DMT400082445"/>
    <property type="gene ID" value="PGSC0003DMG400032545"/>
</dbReference>
<proteinExistence type="predicted"/>